<evidence type="ECO:0000256" key="2">
    <source>
        <dbReference type="ARBA" id="ARBA00022692"/>
    </source>
</evidence>
<dbReference type="Gene3D" id="1.20.58.340">
    <property type="entry name" value="Magnesium transport protein CorA, transmembrane region"/>
    <property type="match status" value="1"/>
</dbReference>
<organism evidence="8">
    <name type="scientific">Psilocybe cubensis</name>
    <name type="common">Psychedelic mushroom</name>
    <name type="synonym">Stropharia cubensis</name>
    <dbReference type="NCBI Taxonomy" id="181762"/>
    <lineage>
        <taxon>Eukaryota</taxon>
        <taxon>Fungi</taxon>
        <taxon>Dikarya</taxon>
        <taxon>Basidiomycota</taxon>
        <taxon>Agaricomycotina</taxon>
        <taxon>Agaricomycetes</taxon>
        <taxon>Agaricomycetidae</taxon>
        <taxon>Agaricales</taxon>
        <taxon>Agaricineae</taxon>
        <taxon>Strophariaceae</taxon>
        <taxon>Psilocybe</taxon>
    </lineage>
</organism>
<dbReference type="GO" id="GO:0015095">
    <property type="term" value="F:magnesium ion transmembrane transporter activity"/>
    <property type="evidence" value="ECO:0007669"/>
    <property type="project" value="TreeGrafter"/>
</dbReference>
<name>A0A8H8CHP8_PSICU</name>
<dbReference type="PANTHER" id="PTHR46494">
    <property type="entry name" value="CORA FAMILY METAL ION TRANSPORTER (EUROFUNG)"/>
    <property type="match status" value="1"/>
</dbReference>
<keyword evidence="3 7" id="KW-1133">Transmembrane helix</keyword>
<dbReference type="GO" id="GO:0005886">
    <property type="term" value="C:plasma membrane"/>
    <property type="evidence" value="ECO:0007669"/>
    <property type="project" value="UniProtKB-SubCell"/>
</dbReference>
<dbReference type="Pfam" id="PF01544">
    <property type="entry name" value="CorA"/>
    <property type="match status" value="1"/>
</dbReference>
<dbReference type="GO" id="GO:0000287">
    <property type="term" value="F:magnesium ion binding"/>
    <property type="evidence" value="ECO:0007669"/>
    <property type="project" value="TreeGrafter"/>
</dbReference>
<evidence type="ECO:0000256" key="7">
    <source>
        <dbReference type="SAM" id="Phobius"/>
    </source>
</evidence>
<evidence type="ECO:0000256" key="4">
    <source>
        <dbReference type="ARBA" id="ARBA00023136"/>
    </source>
</evidence>
<comment type="subcellular location">
    <subcellularLocation>
        <location evidence="1">Cell membrane</location>
        <topology evidence="1">Multi-pass membrane protein</topology>
    </subcellularLocation>
</comment>
<keyword evidence="5" id="KW-0175">Coiled coil</keyword>
<dbReference type="InterPro" id="IPR045863">
    <property type="entry name" value="CorA_TM1_TM2"/>
</dbReference>
<feature type="coiled-coil region" evidence="5">
    <location>
        <begin position="411"/>
        <end position="438"/>
    </location>
</feature>
<dbReference type="GO" id="GO:0015087">
    <property type="term" value="F:cobalt ion transmembrane transporter activity"/>
    <property type="evidence" value="ECO:0007669"/>
    <property type="project" value="TreeGrafter"/>
</dbReference>
<dbReference type="OrthoDB" id="3231000at2759"/>
<proteinExistence type="predicted"/>
<dbReference type="EMBL" id="JAFIQS010000009">
    <property type="protein sequence ID" value="KAG5165891.1"/>
    <property type="molecule type" value="Genomic_DNA"/>
</dbReference>
<dbReference type="SUPFAM" id="SSF144083">
    <property type="entry name" value="Magnesium transport protein CorA, transmembrane region"/>
    <property type="match status" value="1"/>
</dbReference>
<gene>
    <name evidence="8" type="ORF">JR316_009477</name>
</gene>
<evidence type="ECO:0000256" key="5">
    <source>
        <dbReference type="SAM" id="Coils"/>
    </source>
</evidence>
<dbReference type="InterPro" id="IPR002523">
    <property type="entry name" value="MgTranspt_CorA/ZnTranspt_ZntB"/>
</dbReference>
<evidence type="ECO:0000256" key="3">
    <source>
        <dbReference type="ARBA" id="ARBA00022989"/>
    </source>
</evidence>
<protein>
    <submittedName>
        <fullName evidence="8">Uncharacterized protein</fullName>
    </submittedName>
</protein>
<feature type="region of interest" description="Disordered" evidence="6">
    <location>
        <begin position="1"/>
        <end position="51"/>
    </location>
</feature>
<evidence type="ECO:0000256" key="1">
    <source>
        <dbReference type="ARBA" id="ARBA00004651"/>
    </source>
</evidence>
<dbReference type="PANTHER" id="PTHR46494:SF1">
    <property type="entry name" value="CORA FAMILY METAL ION TRANSPORTER (EUROFUNG)"/>
    <property type="match status" value="1"/>
</dbReference>
<keyword evidence="2 7" id="KW-0812">Transmembrane</keyword>
<evidence type="ECO:0000256" key="6">
    <source>
        <dbReference type="SAM" id="MobiDB-lite"/>
    </source>
</evidence>
<dbReference type="AlphaFoldDB" id="A0A8H8CHP8"/>
<sequence>MSVYSLRLRRKKRKEDSSKIHPPSHRHAAPSAPWPWVDIQDDVDPTQLESPLPPVPPPCNHKTCEGCWDLYPQSLYPNWTPSQVRKSQINKAITDYRNDVPCIIHLVDVDHNGLFKVPEPGKIISDEDRLSKTWEALITSNIPDDNRVRCLFIENLSGPVLQMLGTRYNIEPFFFSSSLNWIPSRYQEEVRPGEGDHITITLTFVRSIANDENANFRISSQHAMESSPTLTDQEGRSSRKPGIQLAHQMIDTHAPLALESNGRLLLLDLLSVHLIRRKQGSTIISYHANKDLPTTTAPVLHERIRFAGMYTYLFHLLATNDPTFVLLTFIWHAIYAWDEALENLYSHICTLESQVIVTSEMTLTQELHVIRAHLLHYSSLLDDFRKSVIFIRDTENPALESLSEAERQENASIMNRECSNLLTEIERLEKDRRMQDRRLKNVMGLVFSSVNIIDSKRMQKMTEAAVRDSAAMKQIAYLTMVFLPASFVATVFGMNIAEIAPGTNGTLAH</sequence>
<comment type="caution">
    <text evidence="8">The sequence shown here is derived from an EMBL/GenBank/DDBJ whole genome shotgun (WGS) entry which is preliminary data.</text>
</comment>
<keyword evidence="4 7" id="KW-0472">Membrane</keyword>
<reference evidence="8" key="1">
    <citation type="submission" date="2021-02" db="EMBL/GenBank/DDBJ databases">
        <title>Psilocybe cubensis genome.</title>
        <authorList>
            <person name="Mckernan K.J."/>
            <person name="Crawford S."/>
            <person name="Trippe A."/>
            <person name="Kane L.T."/>
            <person name="Mclaughlin S."/>
        </authorList>
    </citation>
    <scope>NUCLEOTIDE SEQUENCE [LARGE SCALE GENOMIC DNA]</scope>
    <source>
        <strain evidence="8">MGC-MH-2018</strain>
    </source>
</reference>
<accession>A0A8H8CHP8</accession>
<feature type="transmembrane region" description="Helical" evidence="7">
    <location>
        <begin position="475"/>
        <end position="497"/>
    </location>
</feature>
<evidence type="ECO:0000313" key="8">
    <source>
        <dbReference type="EMBL" id="KAG5165891.1"/>
    </source>
</evidence>
<dbReference type="GO" id="GO:0050897">
    <property type="term" value="F:cobalt ion binding"/>
    <property type="evidence" value="ECO:0007669"/>
    <property type="project" value="TreeGrafter"/>
</dbReference>